<dbReference type="Proteomes" id="UP000595332">
    <property type="component" value="Chromosome"/>
</dbReference>
<dbReference type="Pfam" id="PF07589">
    <property type="entry name" value="PEP-CTERM"/>
    <property type="match status" value="1"/>
</dbReference>
<dbReference type="InterPro" id="IPR013424">
    <property type="entry name" value="Ice-binding_C"/>
</dbReference>
<keyword evidence="1" id="KW-0732">Signal</keyword>
<evidence type="ECO:0000259" key="2">
    <source>
        <dbReference type="Pfam" id="PF07589"/>
    </source>
</evidence>
<feature type="chain" id="PRO_5032915140" description="Ice-binding protein C-terminal domain-containing protein" evidence="1">
    <location>
        <begin position="24"/>
        <end position="275"/>
    </location>
</feature>
<dbReference type="NCBIfam" id="NF041927">
    <property type="entry name" value="Xrt_dep_XDP1"/>
    <property type="match status" value="1"/>
</dbReference>
<keyword evidence="4" id="KW-1185">Reference proteome</keyword>
<proteinExistence type="predicted"/>
<gene>
    <name evidence="3" type="ORF">NEJAP_2065</name>
</gene>
<dbReference type="AlphaFoldDB" id="A0A7R6SVW0"/>
<accession>A0A7R6SVW0</accession>
<protein>
    <recommendedName>
        <fullName evidence="2">Ice-binding protein C-terminal domain-containing protein</fullName>
    </recommendedName>
</protein>
<name>A0A7R6SVW0_9GAMM</name>
<dbReference type="EMBL" id="AP014546">
    <property type="protein sequence ID" value="BBB30014.1"/>
    <property type="molecule type" value="Genomic_DNA"/>
</dbReference>
<evidence type="ECO:0000313" key="4">
    <source>
        <dbReference type="Proteomes" id="UP000595332"/>
    </source>
</evidence>
<reference evidence="3 4" key="1">
    <citation type="journal article" date="2008" name="Int. J. Syst. Evol. Microbiol.">
        <title>Neptunomonas japonica sp. nov., an Osedax japonicus symbiont-like bacterium isolated from sediment adjacent to sperm whale carcasses off Kagoshima, Japan.</title>
        <authorList>
            <person name="Miyazaki M."/>
            <person name="Nogi Y."/>
            <person name="Fujiwara Y."/>
            <person name="Kawato M."/>
            <person name="Kubokawa K."/>
            <person name="Horikoshi K."/>
        </authorList>
    </citation>
    <scope>NUCLEOTIDE SEQUENCE [LARGE SCALE GENOMIC DNA]</scope>
    <source>
        <strain evidence="3 4">JAMM 1380</strain>
    </source>
</reference>
<organism evidence="3 4">
    <name type="scientific">Neptunomonas japonica JAMM 1380</name>
    <dbReference type="NCBI Taxonomy" id="1441457"/>
    <lineage>
        <taxon>Bacteria</taxon>
        <taxon>Pseudomonadati</taxon>
        <taxon>Pseudomonadota</taxon>
        <taxon>Gammaproteobacteria</taxon>
        <taxon>Oceanospirillales</taxon>
        <taxon>Oceanospirillaceae</taxon>
        <taxon>Neptunomonas</taxon>
    </lineage>
</organism>
<dbReference type="RefSeq" id="WP_201347236.1">
    <property type="nucleotide sequence ID" value="NZ_AP014546.1"/>
</dbReference>
<feature type="domain" description="Ice-binding protein C-terminal" evidence="2">
    <location>
        <begin position="246"/>
        <end position="264"/>
    </location>
</feature>
<dbReference type="InterPro" id="IPR049672">
    <property type="entry name" value="Xrt_dep_XDP1"/>
</dbReference>
<evidence type="ECO:0000256" key="1">
    <source>
        <dbReference type="SAM" id="SignalP"/>
    </source>
</evidence>
<dbReference type="NCBIfam" id="TIGR02595">
    <property type="entry name" value="PEP_CTERM"/>
    <property type="match status" value="1"/>
</dbReference>
<sequence>MNLTKLMIGLCAALAISSLNANASVSWNFKTTNSGDYRVSSTTSGSYEFVSGGSGAVTTLSAWSAPVSGSSQITNVNSLLAHNQYGLVIDQDGYGADGSGYGNSGGDSHAIDNGGKYEFVMFDFGDKDFSLDAFDIGWYSGDSDVTVMAYQGGTPGSQPAEHINGVNLSGLAANGWSVISHHSNPGTGSESVNSNLEPVYSSYWIIGAYMSAVGAGSGDMITDSNWDGIKLAGITGTISSPPPTNSVPEPSTLLMMALGLAVVSRKTILDKIKKI</sequence>
<feature type="signal peptide" evidence="1">
    <location>
        <begin position="1"/>
        <end position="23"/>
    </location>
</feature>
<dbReference type="KEGG" id="njp:NEJAP_2065"/>
<evidence type="ECO:0000313" key="3">
    <source>
        <dbReference type="EMBL" id="BBB30014.1"/>
    </source>
</evidence>